<dbReference type="Proteomes" id="UP001154420">
    <property type="component" value="Unassembled WGS sequence"/>
</dbReference>
<comment type="function">
    <text evidence="12">Catalyzes the phosphorylation of ribose at O-5 in a reaction requiring ATP and magnesium. The resulting D-ribose-5-phosphate can then be used either for sythesis of nucleotides, histidine, and tryptophan, or as a component of the pentose phosphate pathway.</text>
</comment>
<keyword evidence="6 12" id="KW-0547">Nucleotide-binding</keyword>
<keyword evidence="4 12" id="KW-0808">Transferase</keyword>
<feature type="binding site" evidence="12">
    <location>
        <position position="239"/>
    </location>
    <ligand>
        <name>K(+)</name>
        <dbReference type="ChEBI" id="CHEBI:29103"/>
    </ligand>
</feature>
<evidence type="ECO:0000256" key="1">
    <source>
        <dbReference type="ARBA" id="ARBA00005380"/>
    </source>
</evidence>
<evidence type="ECO:0000259" key="13">
    <source>
        <dbReference type="Pfam" id="PF00294"/>
    </source>
</evidence>
<dbReference type="PROSITE" id="PS00583">
    <property type="entry name" value="PFKB_KINASES_1"/>
    <property type="match status" value="1"/>
</dbReference>
<evidence type="ECO:0000256" key="5">
    <source>
        <dbReference type="ARBA" id="ARBA00022723"/>
    </source>
</evidence>
<reference evidence="14" key="1">
    <citation type="submission" date="2018-09" db="EMBL/GenBank/DDBJ databases">
        <title>Murine metabolic-syndrome-specific gut microbial biobank.</title>
        <authorList>
            <person name="Liu C."/>
        </authorList>
    </citation>
    <scope>NUCLEOTIDE SEQUENCE</scope>
    <source>
        <strain evidence="14">D42-62</strain>
    </source>
</reference>
<feature type="binding site" evidence="12">
    <location>
        <position position="276"/>
    </location>
    <ligand>
        <name>K(+)</name>
        <dbReference type="ChEBI" id="CHEBI:29103"/>
    </ligand>
</feature>
<dbReference type="PANTHER" id="PTHR10584">
    <property type="entry name" value="SUGAR KINASE"/>
    <property type="match status" value="1"/>
</dbReference>
<accession>A0A9X5GR36</accession>
<dbReference type="Gene3D" id="3.40.1190.20">
    <property type="match status" value="1"/>
</dbReference>
<comment type="caution">
    <text evidence="14">The sequence shown here is derived from an EMBL/GenBank/DDBJ whole genome shotgun (WGS) entry which is preliminary data.</text>
</comment>
<dbReference type="GO" id="GO:0004747">
    <property type="term" value="F:ribokinase activity"/>
    <property type="evidence" value="ECO:0007669"/>
    <property type="project" value="UniProtKB-UniRule"/>
</dbReference>
<dbReference type="GO" id="GO:0046872">
    <property type="term" value="F:metal ion binding"/>
    <property type="evidence" value="ECO:0007669"/>
    <property type="project" value="UniProtKB-KW"/>
</dbReference>
<feature type="binding site" evidence="12">
    <location>
        <begin position="38"/>
        <end position="42"/>
    </location>
    <ligand>
        <name>substrate</name>
    </ligand>
</feature>
<dbReference type="AlphaFoldDB" id="A0A9X5GR36"/>
<feature type="binding site" evidence="12">
    <location>
        <position position="237"/>
    </location>
    <ligand>
        <name>K(+)</name>
        <dbReference type="ChEBI" id="CHEBI:29103"/>
    </ligand>
</feature>
<comment type="similarity">
    <text evidence="1">Belongs to the carbohydrate kinase pfkB family.</text>
</comment>
<keyword evidence="9 12" id="KW-0460">Magnesium</keyword>
<dbReference type="InterPro" id="IPR011877">
    <property type="entry name" value="Ribokinase"/>
</dbReference>
<feature type="binding site" evidence="12">
    <location>
        <position position="179"/>
    </location>
    <ligand>
        <name>ATP</name>
        <dbReference type="ChEBI" id="CHEBI:30616"/>
    </ligand>
</feature>
<feature type="binding site" evidence="12">
    <location>
        <begin position="211"/>
        <end position="216"/>
    </location>
    <ligand>
        <name>ATP</name>
        <dbReference type="ChEBI" id="CHEBI:30616"/>
    </ligand>
</feature>
<comment type="subcellular location">
    <subcellularLocation>
        <location evidence="12">Cytoplasm</location>
    </subcellularLocation>
</comment>
<feature type="binding site" evidence="12">
    <location>
        <begin position="242"/>
        <end position="243"/>
    </location>
    <ligand>
        <name>ATP</name>
        <dbReference type="ChEBI" id="CHEBI:30616"/>
    </ligand>
</feature>
<keyword evidence="10 12" id="KW-0630">Potassium</keyword>
<keyword evidence="8 12" id="KW-0067">ATP-binding</keyword>
<feature type="active site" description="Proton acceptor" evidence="12">
    <location>
        <position position="243"/>
    </location>
</feature>
<comment type="activity regulation">
    <text evidence="12">Activated by a monovalent cation that binds near, but not in, the active site. The most likely occupant of the site in vivo is potassium. Ion binding induces a conformational change that may alter substrate affinity.</text>
</comment>
<comment type="subunit">
    <text evidence="12">Homodimer.</text>
</comment>
<name>A0A9X5GR36_9FIRM</name>
<organism evidence="14 15">
    <name type="scientific">Parablautia muri</name>
    <dbReference type="NCBI Taxonomy" id="2320879"/>
    <lineage>
        <taxon>Bacteria</taxon>
        <taxon>Bacillati</taxon>
        <taxon>Bacillota</taxon>
        <taxon>Clostridia</taxon>
        <taxon>Lachnospirales</taxon>
        <taxon>Lachnospiraceae</taxon>
        <taxon>Parablautia</taxon>
    </lineage>
</organism>
<keyword evidence="15" id="KW-1185">Reference proteome</keyword>
<feature type="binding site" evidence="12">
    <location>
        <position position="278"/>
    </location>
    <ligand>
        <name>K(+)</name>
        <dbReference type="ChEBI" id="CHEBI:29103"/>
    </ligand>
</feature>
<feature type="domain" description="Carbohydrate kinase PfkB" evidence="13">
    <location>
        <begin position="2"/>
        <end position="284"/>
    </location>
</feature>
<keyword evidence="11 12" id="KW-0119">Carbohydrate metabolism</keyword>
<feature type="binding site" evidence="12">
    <location>
        <position position="136"/>
    </location>
    <ligand>
        <name>substrate</name>
    </ligand>
</feature>
<feature type="binding site" evidence="12">
    <location>
        <position position="273"/>
    </location>
    <ligand>
        <name>K(+)</name>
        <dbReference type="ChEBI" id="CHEBI:29103"/>
    </ligand>
</feature>
<dbReference type="PRINTS" id="PR00990">
    <property type="entry name" value="RIBOKINASE"/>
</dbReference>
<evidence type="ECO:0000256" key="12">
    <source>
        <dbReference type="HAMAP-Rule" id="MF_01987"/>
    </source>
</evidence>
<dbReference type="GO" id="GO:0005737">
    <property type="term" value="C:cytoplasm"/>
    <property type="evidence" value="ECO:0007669"/>
    <property type="project" value="UniProtKB-SubCell"/>
</dbReference>
<dbReference type="GO" id="GO:0019303">
    <property type="term" value="P:D-ribose catabolic process"/>
    <property type="evidence" value="ECO:0007669"/>
    <property type="project" value="UniProtKB-UniRule"/>
</dbReference>
<evidence type="ECO:0000256" key="3">
    <source>
        <dbReference type="ARBA" id="ARBA00016943"/>
    </source>
</evidence>
<dbReference type="InterPro" id="IPR011611">
    <property type="entry name" value="PfkB_dom"/>
</dbReference>
<keyword evidence="7 12" id="KW-0418">Kinase</keyword>
<evidence type="ECO:0000256" key="11">
    <source>
        <dbReference type="ARBA" id="ARBA00023277"/>
    </source>
</evidence>
<comment type="pathway">
    <text evidence="12">Carbohydrate metabolism; D-ribose degradation; D-ribose 5-phosphate from beta-D-ribopyranose: step 2/2.</text>
</comment>
<evidence type="ECO:0000256" key="6">
    <source>
        <dbReference type="ARBA" id="ARBA00022741"/>
    </source>
</evidence>
<evidence type="ECO:0000313" key="15">
    <source>
        <dbReference type="Proteomes" id="UP001154420"/>
    </source>
</evidence>
<evidence type="ECO:0000256" key="7">
    <source>
        <dbReference type="ARBA" id="ARBA00022777"/>
    </source>
</evidence>
<gene>
    <name evidence="12" type="primary">rbsK</name>
    <name evidence="14" type="ORF">D5281_09425</name>
</gene>
<dbReference type="OrthoDB" id="9775849at2"/>
<comment type="cofactor">
    <cofactor evidence="12">
        <name>Mg(2+)</name>
        <dbReference type="ChEBI" id="CHEBI:18420"/>
    </cofactor>
    <text evidence="12">Requires a divalent cation, most likely magnesium in vivo, as an electrophilic catalyst to aid phosphoryl group transfer. It is the chelate of the metal and the nucleotide that is the actual substrate.</text>
</comment>
<dbReference type="InterPro" id="IPR002139">
    <property type="entry name" value="Ribo/fructo_kinase"/>
</dbReference>
<evidence type="ECO:0000256" key="8">
    <source>
        <dbReference type="ARBA" id="ARBA00022840"/>
    </source>
</evidence>
<dbReference type="HAMAP" id="MF_01987">
    <property type="entry name" value="Ribokinase"/>
    <property type="match status" value="1"/>
</dbReference>
<evidence type="ECO:0000256" key="2">
    <source>
        <dbReference type="ARBA" id="ARBA00012035"/>
    </source>
</evidence>
<comment type="similarity">
    <text evidence="12">Belongs to the carbohydrate kinase PfkB family. Ribokinase subfamily.</text>
</comment>
<sequence>MKAVCIGSCNIDYTYKVDHFIRPGETDESIELVVGSGGKGLNQSIALAQSGVETFHAGLIGEEGKFLIDKLKSKNVNTSFVHVGEGPTGHAIIQVDQKGQNCILLFGGTNKQFTMDFIDQILSDFEPGDIVVLQNEINHIPYIIENAAAKGLRVVFNAAPYRDEIRKYPLEKVSWLVVNEVEGAGLAKVEDPDQIVECLRLRYPDTGILLTLGKEGCLYRSDTENVRMPACKIQVVDTTAAGDTFIGFFIRGIIQGSKAEESLKLATVASSIAITKPGAADSVPEYQQVIDSDLYKNFDAEVR</sequence>
<feature type="binding site" evidence="12">
    <location>
        <begin position="10"/>
        <end position="12"/>
    </location>
    <ligand>
        <name>substrate</name>
    </ligand>
</feature>
<dbReference type="GO" id="GO:0005524">
    <property type="term" value="F:ATP binding"/>
    <property type="evidence" value="ECO:0007669"/>
    <property type="project" value="UniProtKB-UniRule"/>
</dbReference>
<evidence type="ECO:0000256" key="9">
    <source>
        <dbReference type="ARBA" id="ARBA00022842"/>
    </source>
</evidence>
<protein>
    <recommendedName>
        <fullName evidence="3 12">Ribokinase</fullName>
        <shortName evidence="12">RK</shortName>
        <ecNumber evidence="2 12">2.7.1.15</ecNumber>
    </recommendedName>
</protein>
<comment type="caution">
    <text evidence="12">Lacks conserved residue(s) required for the propagation of feature annotation.</text>
</comment>
<dbReference type="Pfam" id="PF00294">
    <property type="entry name" value="PfkB"/>
    <property type="match status" value="1"/>
</dbReference>
<evidence type="ECO:0000256" key="10">
    <source>
        <dbReference type="ARBA" id="ARBA00022958"/>
    </source>
</evidence>
<dbReference type="SUPFAM" id="SSF53613">
    <property type="entry name" value="Ribokinase-like"/>
    <property type="match status" value="1"/>
</dbReference>
<evidence type="ECO:0000256" key="4">
    <source>
        <dbReference type="ARBA" id="ARBA00022679"/>
    </source>
</evidence>
<evidence type="ECO:0000313" key="14">
    <source>
        <dbReference type="EMBL" id="NBJ92813.1"/>
    </source>
</evidence>
<dbReference type="CDD" id="cd01174">
    <property type="entry name" value="ribokinase"/>
    <property type="match status" value="1"/>
</dbReference>
<feature type="binding site" evidence="12">
    <location>
        <position position="282"/>
    </location>
    <ligand>
        <name>K(+)</name>
        <dbReference type="ChEBI" id="CHEBI:29103"/>
    </ligand>
</feature>
<dbReference type="InterPro" id="IPR002173">
    <property type="entry name" value="Carboh/pur_kinase_PfkB_CS"/>
</dbReference>
<keyword evidence="5 12" id="KW-0479">Metal-binding</keyword>
<keyword evidence="12" id="KW-0963">Cytoplasm</keyword>
<dbReference type="EC" id="2.7.1.15" evidence="2 12"/>
<feature type="binding site" evidence="12">
    <location>
        <position position="243"/>
    </location>
    <ligand>
        <name>substrate</name>
    </ligand>
</feature>
<dbReference type="InterPro" id="IPR029056">
    <property type="entry name" value="Ribokinase-like"/>
</dbReference>
<dbReference type="PANTHER" id="PTHR10584:SF166">
    <property type="entry name" value="RIBOKINASE"/>
    <property type="match status" value="1"/>
</dbReference>
<proteinExistence type="inferred from homology"/>
<comment type="catalytic activity">
    <reaction evidence="12">
        <text>D-ribose + ATP = D-ribose 5-phosphate + ADP + H(+)</text>
        <dbReference type="Rhea" id="RHEA:13697"/>
        <dbReference type="ChEBI" id="CHEBI:15378"/>
        <dbReference type="ChEBI" id="CHEBI:30616"/>
        <dbReference type="ChEBI" id="CHEBI:47013"/>
        <dbReference type="ChEBI" id="CHEBI:78346"/>
        <dbReference type="ChEBI" id="CHEBI:456216"/>
        <dbReference type="EC" id="2.7.1.15"/>
    </reaction>
</comment>
<dbReference type="RefSeq" id="WP_160559890.1">
    <property type="nucleotide sequence ID" value="NZ_QZDT01000012.1"/>
</dbReference>
<dbReference type="EMBL" id="QZDT01000012">
    <property type="protein sequence ID" value="NBJ92813.1"/>
    <property type="molecule type" value="Genomic_DNA"/>
</dbReference>